<dbReference type="HOGENOM" id="CLU_3248423_0_0_4"/>
<name>A0A0E1VWT9_BURPE</name>
<evidence type="ECO:0000313" key="1">
    <source>
        <dbReference type="EMBL" id="EET04634.1"/>
    </source>
</evidence>
<organism evidence="1">
    <name type="scientific">Burkholderia pseudomallei 1710a</name>
    <dbReference type="NCBI Taxonomy" id="320371"/>
    <lineage>
        <taxon>Bacteria</taxon>
        <taxon>Pseudomonadati</taxon>
        <taxon>Pseudomonadota</taxon>
        <taxon>Betaproteobacteria</taxon>
        <taxon>Burkholderiales</taxon>
        <taxon>Burkholderiaceae</taxon>
        <taxon>Burkholderia</taxon>
        <taxon>pseudomallei group</taxon>
    </lineage>
</organism>
<accession>A0A0E1VWT9</accession>
<sequence>MFAKLHIFLRIYASNMHDIARRRLEAKVKVATLFVKYLELTD</sequence>
<reference evidence="1" key="1">
    <citation type="submission" date="2009-05" db="EMBL/GenBank/DDBJ databases">
        <authorList>
            <person name="Harkins D.M."/>
            <person name="DeShazer D."/>
            <person name="Woods D.E."/>
            <person name="Brinkac L.M."/>
            <person name="Brown K.A."/>
            <person name="Hung G.C."/>
            <person name="Tuanyok A."/>
            <person name="Zhang B."/>
            <person name="Nierman W.C."/>
        </authorList>
    </citation>
    <scope>NUCLEOTIDE SEQUENCE [LARGE SCALE GENOMIC DNA]</scope>
    <source>
        <strain evidence="1">1710a</strain>
    </source>
</reference>
<dbReference type="Proteomes" id="UP000001812">
    <property type="component" value="Chromosome II"/>
</dbReference>
<proteinExistence type="predicted"/>
<dbReference type="EMBL" id="CM000833">
    <property type="protein sequence ID" value="EET04634.1"/>
    <property type="molecule type" value="Genomic_DNA"/>
</dbReference>
<gene>
    <name evidence="1" type="ORF">BURPS1710A_A2453</name>
</gene>
<protein>
    <submittedName>
        <fullName evidence="1">Uncharacterized protein</fullName>
    </submittedName>
</protein>
<dbReference type="AlphaFoldDB" id="A0A0E1VWT9"/>